<comment type="function">
    <text evidence="2">Secreted tripeptidyl-peptidase which degrades proteins at acidic pHs and is involved in virulence.</text>
</comment>
<dbReference type="GO" id="GO:0046872">
    <property type="term" value="F:metal ion binding"/>
    <property type="evidence" value="ECO:0007669"/>
    <property type="project" value="UniProtKB-UniRule"/>
</dbReference>
<dbReference type="PANTHER" id="PTHR14218">
    <property type="entry name" value="PROTEASE S8 TRIPEPTIDYL PEPTIDASE I CLN2"/>
    <property type="match status" value="1"/>
</dbReference>
<dbReference type="InterPro" id="IPR030400">
    <property type="entry name" value="Sedolisin_dom"/>
</dbReference>
<feature type="domain" description="Peptidase S53" evidence="13">
    <location>
        <begin position="227"/>
        <end position="590"/>
    </location>
</feature>
<dbReference type="SMART" id="SM00944">
    <property type="entry name" value="Pro-kuma_activ"/>
    <property type="match status" value="1"/>
</dbReference>
<keyword evidence="5 11" id="KW-0645">Protease</keyword>
<keyword evidence="12" id="KW-0732">Signal</keyword>
<sequence length="590" mass="61562">MFASKKLLTLVMMALAIVADTQAAPADAKARGLPDAFMGQSILSSSRSAPSNIPSVWKQLGSASTSDAFTFTITLQSDMAGLTSRMQSIASSDGPWLTEDQLAQYATPSAAAISAVKLFLTINGVPSSAATWSRYQDSVTVKSTVGTVARLFSTSFNNWQLSGGPIVPRTKAFSIPDTVAPFISDVYPLATFGQVQSISAGTVPAEAVNSETLNRRAAVPSSCSTSLVKPDCLRAYYGQGAYNATGGSGVDIAVIGMIDQYFSANDLQVFNYNFQSRATYYNMPVILRNGATNNSSKPGLETMLDTEIVSSQTYPLTSQFIAEGNSQSTGDLFLLTFNDLLSTSFNSTTRPKVISISYASDESQFTAAAAQDMCNAAQKLTALGTTIVVASADRGVASRSGTCPPFSPSYPSGCPYILSVGATQSFDTEVMANSSLAGFSSSAGSSNIFSTPSYQSSVVKAYKSSIPSSAASMYNSSGRFFPDVSAQGSKYAVVLGGSLYAVSGTSASAPLFASILSLVNDQRRVAGKSPIGWAQPKIYANATSVGAFTDITSGGSYNCNGTANGFPTAAGWDAPSGWGTPTWPKIAQLF</sequence>
<feature type="signal peptide" evidence="12">
    <location>
        <begin position="1"/>
        <end position="23"/>
    </location>
</feature>
<dbReference type="GO" id="GO:0006508">
    <property type="term" value="P:proteolysis"/>
    <property type="evidence" value="ECO:0007669"/>
    <property type="project" value="UniProtKB-KW"/>
</dbReference>
<feature type="binding site" evidence="11">
    <location>
        <position position="551"/>
    </location>
    <ligand>
        <name>Ca(2+)</name>
        <dbReference type="ChEBI" id="CHEBI:29108"/>
    </ligand>
</feature>
<evidence type="ECO:0000313" key="14">
    <source>
        <dbReference type="EMBL" id="CEH16116.1"/>
    </source>
</evidence>
<feature type="active site" description="Charge relay system" evidence="11">
    <location>
        <position position="506"/>
    </location>
</feature>
<dbReference type="Pfam" id="PF09286">
    <property type="entry name" value="Pro-kuma_activ"/>
    <property type="match status" value="1"/>
</dbReference>
<dbReference type="GO" id="GO:0004252">
    <property type="term" value="F:serine-type endopeptidase activity"/>
    <property type="evidence" value="ECO:0007669"/>
    <property type="project" value="UniProtKB-UniRule"/>
</dbReference>
<dbReference type="InterPro" id="IPR036852">
    <property type="entry name" value="Peptidase_S8/S53_dom_sf"/>
</dbReference>
<evidence type="ECO:0000256" key="9">
    <source>
        <dbReference type="ARBA" id="ARBA00022837"/>
    </source>
</evidence>
<dbReference type="Proteomes" id="UP000054845">
    <property type="component" value="Unassembled WGS sequence"/>
</dbReference>
<protein>
    <recommendedName>
        <fullName evidence="4">tripeptidyl-peptidase II</fullName>
        <ecNumber evidence="4">3.4.14.10</ecNumber>
    </recommendedName>
</protein>
<proteinExistence type="predicted"/>
<keyword evidence="9 11" id="KW-0106">Calcium</keyword>
<evidence type="ECO:0000256" key="1">
    <source>
        <dbReference type="ARBA" id="ARBA00001910"/>
    </source>
</evidence>
<dbReference type="InterPro" id="IPR000209">
    <property type="entry name" value="Peptidase_S8/S53_dom"/>
</dbReference>
<evidence type="ECO:0000256" key="4">
    <source>
        <dbReference type="ARBA" id="ARBA00012462"/>
    </source>
</evidence>
<dbReference type="InterPro" id="IPR015366">
    <property type="entry name" value="S53_propep"/>
</dbReference>
<evidence type="ECO:0000256" key="7">
    <source>
        <dbReference type="ARBA" id="ARBA00022801"/>
    </source>
</evidence>
<evidence type="ECO:0000256" key="5">
    <source>
        <dbReference type="ARBA" id="ARBA00022670"/>
    </source>
</evidence>
<dbReference type="CDD" id="cd04056">
    <property type="entry name" value="Peptidases_S53"/>
    <property type="match status" value="1"/>
</dbReference>
<evidence type="ECO:0000259" key="13">
    <source>
        <dbReference type="PROSITE" id="PS51695"/>
    </source>
</evidence>
<accession>A0A0P1BK54</accession>
<comment type="subcellular location">
    <subcellularLocation>
        <location evidence="3">Secreted</location>
        <location evidence="3">Extracellular space</location>
    </subcellularLocation>
</comment>
<evidence type="ECO:0000256" key="2">
    <source>
        <dbReference type="ARBA" id="ARBA00002451"/>
    </source>
</evidence>
<keyword evidence="7 11" id="KW-0378">Hydrolase</keyword>
<dbReference type="CDD" id="cd11377">
    <property type="entry name" value="Pro-peptidase_S53"/>
    <property type="match status" value="1"/>
</dbReference>
<keyword evidence="6 11" id="KW-0479">Metal-binding</keyword>
<feature type="active site" description="Charge relay system" evidence="11">
    <location>
        <position position="301"/>
    </location>
</feature>
<reference evidence="14 15" key="1">
    <citation type="submission" date="2014-09" db="EMBL/GenBank/DDBJ databases">
        <authorList>
            <person name="Magalhaes I.L.F."/>
            <person name="Oliveira U."/>
            <person name="Santos F.R."/>
            <person name="Vidigal T.H.D.A."/>
            <person name="Brescovit A.D."/>
            <person name="Santos A.J."/>
        </authorList>
    </citation>
    <scope>NUCLEOTIDE SEQUENCE [LARGE SCALE GENOMIC DNA]</scope>
</reference>
<dbReference type="InterPro" id="IPR050819">
    <property type="entry name" value="Tripeptidyl-peptidase_I"/>
</dbReference>
<dbReference type="EMBL" id="CCYA01000278">
    <property type="protein sequence ID" value="CEH16116.1"/>
    <property type="molecule type" value="Genomic_DNA"/>
</dbReference>
<name>A0A0P1BK54_9BASI</name>
<keyword evidence="8 11" id="KW-0720">Serine protease</keyword>
<dbReference type="SUPFAM" id="SSF54897">
    <property type="entry name" value="Protease propeptides/inhibitors"/>
    <property type="match status" value="1"/>
</dbReference>
<organism evidence="14 15">
    <name type="scientific">Ceraceosorus bombacis</name>
    <dbReference type="NCBI Taxonomy" id="401625"/>
    <lineage>
        <taxon>Eukaryota</taxon>
        <taxon>Fungi</taxon>
        <taxon>Dikarya</taxon>
        <taxon>Basidiomycota</taxon>
        <taxon>Ustilaginomycotina</taxon>
        <taxon>Exobasidiomycetes</taxon>
        <taxon>Ceraceosorales</taxon>
        <taxon>Ceraceosoraceae</taxon>
        <taxon>Ceraceosorus</taxon>
    </lineage>
</organism>
<evidence type="ECO:0000256" key="10">
    <source>
        <dbReference type="ARBA" id="ARBA00023145"/>
    </source>
</evidence>
<feature type="active site" description="Charge relay system" evidence="11">
    <location>
        <position position="305"/>
    </location>
</feature>
<feature type="binding site" evidence="11">
    <location>
        <position position="550"/>
    </location>
    <ligand>
        <name>Ca(2+)</name>
        <dbReference type="ChEBI" id="CHEBI:29108"/>
    </ligand>
</feature>
<feature type="chain" id="PRO_5006059582" description="tripeptidyl-peptidase II" evidence="12">
    <location>
        <begin position="24"/>
        <end position="590"/>
    </location>
</feature>
<dbReference type="Gene3D" id="3.40.50.200">
    <property type="entry name" value="Peptidase S8/S53 domain"/>
    <property type="match status" value="1"/>
</dbReference>
<dbReference type="PANTHER" id="PTHR14218:SF15">
    <property type="entry name" value="TRIPEPTIDYL-PEPTIDASE 1"/>
    <property type="match status" value="1"/>
</dbReference>
<dbReference type="EC" id="3.4.14.10" evidence="4"/>
<evidence type="ECO:0000256" key="8">
    <source>
        <dbReference type="ARBA" id="ARBA00022825"/>
    </source>
</evidence>
<keyword evidence="15" id="KW-1185">Reference proteome</keyword>
<dbReference type="OrthoDB" id="409122at2759"/>
<dbReference type="Pfam" id="PF00082">
    <property type="entry name" value="Peptidase_S8"/>
    <property type="match status" value="1"/>
</dbReference>
<dbReference type="AlphaFoldDB" id="A0A0P1BK54"/>
<evidence type="ECO:0000256" key="12">
    <source>
        <dbReference type="SAM" id="SignalP"/>
    </source>
</evidence>
<dbReference type="SUPFAM" id="SSF52743">
    <property type="entry name" value="Subtilisin-like"/>
    <property type="match status" value="1"/>
</dbReference>
<comment type="catalytic activity">
    <reaction evidence="1">
        <text>Release of an N-terminal tripeptide from a polypeptide.</text>
        <dbReference type="EC" id="3.4.14.10"/>
    </reaction>
</comment>
<keyword evidence="10" id="KW-0865">Zymogen</keyword>
<evidence type="ECO:0000256" key="3">
    <source>
        <dbReference type="ARBA" id="ARBA00004239"/>
    </source>
</evidence>
<dbReference type="PROSITE" id="PS51695">
    <property type="entry name" value="SEDOLISIN"/>
    <property type="match status" value="1"/>
</dbReference>
<evidence type="ECO:0000256" key="6">
    <source>
        <dbReference type="ARBA" id="ARBA00022723"/>
    </source>
</evidence>
<evidence type="ECO:0000313" key="15">
    <source>
        <dbReference type="Proteomes" id="UP000054845"/>
    </source>
</evidence>
<comment type="cofactor">
    <cofactor evidence="11">
        <name>Ca(2+)</name>
        <dbReference type="ChEBI" id="CHEBI:29108"/>
    </cofactor>
    <text evidence="11">Binds 1 Ca(2+) ion per subunit.</text>
</comment>
<evidence type="ECO:0000256" key="11">
    <source>
        <dbReference type="PROSITE-ProRule" id="PRU01032"/>
    </source>
</evidence>
<feature type="binding site" evidence="11">
    <location>
        <position position="573"/>
    </location>
    <ligand>
        <name>Ca(2+)</name>
        <dbReference type="ChEBI" id="CHEBI:29108"/>
    </ligand>
</feature>
<dbReference type="STRING" id="401625.A0A0P1BK54"/>
<feature type="binding site" evidence="11">
    <location>
        <position position="571"/>
    </location>
    <ligand>
        <name>Ca(2+)</name>
        <dbReference type="ChEBI" id="CHEBI:29108"/>
    </ligand>
</feature>
<dbReference type="GO" id="GO:0005576">
    <property type="term" value="C:extracellular region"/>
    <property type="evidence" value="ECO:0007669"/>
    <property type="project" value="UniProtKB-SubCell"/>
</dbReference>
<dbReference type="GO" id="GO:0008240">
    <property type="term" value="F:tripeptidyl-peptidase activity"/>
    <property type="evidence" value="ECO:0007669"/>
    <property type="project" value="UniProtKB-EC"/>
</dbReference>